<feature type="region of interest" description="Disordered" evidence="1">
    <location>
        <begin position="173"/>
        <end position="193"/>
    </location>
</feature>
<protein>
    <submittedName>
        <fullName evidence="2">Uncharacterized protein</fullName>
    </submittedName>
</protein>
<name>A0A182J400_ANOAO</name>
<proteinExistence type="predicted"/>
<feature type="compositionally biased region" description="Gly residues" evidence="1">
    <location>
        <begin position="173"/>
        <end position="188"/>
    </location>
</feature>
<evidence type="ECO:0000256" key="1">
    <source>
        <dbReference type="SAM" id="MobiDB-lite"/>
    </source>
</evidence>
<dbReference type="AlphaFoldDB" id="A0A182J400"/>
<sequence length="206" mass="22794">LMMDFKASTTATIATIDKGSDRTFASAFFHPPASPTHVGCCALNRAPARPPSEIYFESRGKCCKKLLRYNGYPNKVLLYPEEGWARSAASSYWTIAPCRWRRNRCVVEEVAGSRKSYQKLYLSSNISLADYNMGYCLTGTLERGCERTNQFQTTHFAVIRRCWPSNEHDGHHGGGFGAAGGGGGGGGASKNNNKTQHTYIDFLFNR</sequence>
<organism evidence="2">
    <name type="scientific">Anopheles atroparvus</name>
    <name type="common">European mosquito</name>
    <dbReference type="NCBI Taxonomy" id="41427"/>
    <lineage>
        <taxon>Eukaryota</taxon>
        <taxon>Metazoa</taxon>
        <taxon>Ecdysozoa</taxon>
        <taxon>Arthropoda</taxon>
        <taxon>Hexapoda</taxon>
        <taxon>Insecta</taxon>
        <taxon>Pterygota</taxon>
        <taxon>Neoptera</taxon>
        <taxon>Endopterygota</taxon>
        <taxon>Diptera</taxon>
        <taxon>Nematocera</taxon>
        <taxon>Culicoidea</taxon>
        <taxon>Culicidae</taxon>
        <taxon>Anophelinae</taxon>
        <taxon>Anopheles</taxon>
    </lineage>
</organism>
<accession>A0A182J400</accession>
<dbReference type="VEuPathDB" id="VectorBase:AATE010907"/>
<evidence type="ECO:0000313" key="2">
    <source>
        <dbReference type="EnsemblMetazoa" id="AATE010907-PA.1"/>
    </source>
</evidence>
<dbReference type="EnsemblMetazoa" id="AATE010907-RA">
    <property type="protein sequence ID" value="AATE010907-PA.1"/>
    <property type="gene ID" value="AATE010907"/>
</dbReference>
<reference evidence="2" key="1">
    <citation type="submission" date="2022-08" db="UniProtKB">
        <authorList>
            <consortium name="EnsemblMetazoa"/>
        </authorList>
    </citation>
    <scope>IDENTIFICATION</scope>
    <source>
        <strain evidence="2">EBRO</strain>
    </source>
</reference>